<reference evidence="2 3" key="1">
    <citation type="submission" date="2024-10" db="EMBL/GenBank/DDBJ databases">
        <authorList>
            <person name="Kim D."/>
        </authorList>
    </citation>
    <scope>NUCLEOTIDE SEQUENCE [LARGE SCALE GENOMIC DNA]</scope>
    <source>
        <strain evidence="2">Taebaek</strain>
    </source>
</reference>
<feature type="signal peptide" evidence="1">
    <location>
        <begin position="1"/>
        <end position="24"/>
    </location>
</feature>
<proteinExistence type="predicted"/>
<dbReference type="EMBL" id="JBICCN010000118">
    <property type="protein sequence ID" value="KAL3092568.1"/>
    <property type="molecule type" value="Genomic_DNA"/>
</dbReference>
<evidence type="ECO:0000313" key="3">
    <source>
        <dbReference type="Proteomes" id="UP001620645"/>
    </source>
</evidence>
<dbReference type="Proteomes" id="UP001620645">
    <property type="component" value="Unassembled WGS sequence"/>
</dbReference>
<keyword evidence="1" id="KW-0732">Signal</keyword>
<organism evidence="2 3">
    <name type="scientific">Heterodera schachtii</name>
    <name type="common">Sugarbeet cyst nematode worm</name>
    <name type="synonym">Tylenchus schachtii</name>
    <dbReference type="NCBI Taxonomy" id="97005"/>
    <lineage>
        <taxon>Eukaryota</taxon>
        <taxon>Metazoa</taxon>
        <taxon>Ecdysozoa</taxon>
        <taxon>Nematoda</taxon>
        <taxon>Chromadorea</taxon>
        <taxon>Rhabditida</taxon>
        <taxon>Tylenchina</taxon>
        <taxon>Tylenchomorpha</taxon>
        <taxon>Tylenchoidea</taxon>
        <taxon>Heteroderidae</taxon>
        <taxon>Heteroderinae</taxon>
        <taxon>Heterodera</taxon>
    </lineage>
</organism>
<evidence type="ECO:0000313" key="2">
    <source>
        <dbReference type="EMBL" id="KAL3092568.1"/>
    </source>
</evidence>
<dbReference type="AlphaFoldDB" id="A0ABD2JPQ4"/>
<accession>A0ABD2JPQ4</accession>
<evidence type="ECO:0000256" key="1">
    <source>
        <dbReference type="SAM" id="SignalP"/>
    </source>
</evidence>
<name>A0ABD2JPQ4_HETSC</name>
<keyword evidence="3" id="KW-1185">Reference proteome</keyword>
<sequence length="156" mass="16547">MPIRFLSMLFPLLVLLVNVPSTLPWMLERDGVLLAYDPNNYNAETWADWGLRVGGSAIAGGIAGSGIPVIGTIIGFFGGATIAASEFAINKLYCQNACGKQYVVCTQSKGASMACCNSDFACKCVNDFNEVEAMFPTTTTTTTTPTPAPIHPTVVD</sequence>
<protein>
    <submittedName>
        <fullName evidence="2">Uncharacterized protein</fullName>
    </submittedName>
</protein>
<comment type="caution">
    <text evidence="2">The sequence shown here is derived from an EMBL/GenBank/DDBJ whole genome shotgun (WGS) entry which is preliminary data.</text>
</comment>
<gene>
    <name evidence="2" type="ORF">niasHS_007777</name>
</gene>
<feature type="chain" id="PRO_5044875083" evidence="1">
    <location>
        <begin position="25"/>
        <end position="156"/>
    </location>
</feature>